<proteinExistence type="predicted"/>
<sequence length="157" mass="17707">MKTAETAIADYVAALEAMRPDTIDTVLDLCAETVRFTDPFNDVTGRAALRHVFEDMFDKVSELTFTVDDCQGSDRTWLLRWTYAGRMGALGHTRIEGMSHVVLDEDNRVCRHADYWDAGILYEKIPLIGRVIRGIRRRISASRHPRHGGTGSSPRQA</sequence>
<dbReference type="Gene3D" id="3.10.450.50">
    <property type="match status" value="1"/>
</dbReference>
<dbReference type="InterPro" id="IPR037401">
    <property type="entry name" value="SnoaL-like"/>
</dbReference>
<keyword evidence="3" id="KW-1185">Reference proteome</keyword>
<evidence type="ECO:0000259" key="1">
    <source>
        <dbReference type="Pfam" id="PF12680"/>
    </source>
</evidence>
<organism evidence="2 3">
    <name type="scientific">Microbaculum marinisediminis</name>
    <dbReference type="NCBI Taxonomy" id="2931392"/>
    <lineage>
        <taxon>Bacteria</taxon>
        <taxon>Pseudomonadati</taxon>
        <taxon>Pseudomonadota</taxon>
        <taxon>Alphaproteobacteria</taxon>
        <taxon>Hyphomicrobiales</taxon>
        <taxon>Tepidamorphaceae</taxon>
        <taxon>Microbaculum</taxon>
    </lineage>
</organism>
<feature type="domain" description="SnoaL-like" evidence="1">
    <location>
        <begin position="11"/>
        <end position="112"/>
    </location>
</feature>
<comment type="caution">
    <text evidence="2">The sequence shown here is derived from an EMBL/GenBank/DDBJ whole genome shotgun (WGS) entry which is preliminary data.</text>
</comment>
<dbReference type="SUPFAM" id="SSF54427">
    <property type="entry name" value="NTF2-like"/>
    <property type="match status" value="1"/>
</dbReference>
<evidence type="ECO:0000313" key="3">
    <source>
        <dbReference type="Proteomes" id="UP001320898"/>
    </source>
</evidence>
<dbReference type="EMBL" id="JALIDZ010000007">
    <property type="protein sequence ID" value="MCT8973324.1"/>
    <property type="molecule type" value="Genomic_DNA"/>
</dbReference>
<evidence type="ECO:0000313" key="2">
    <source>
        <dbReference type="EMBL" id="MCT8973324.1"/>
    </source>
</evidence>
<name>A0AAW5R3Z5_9HYPH</name>
<protein>
    <submittedName>
        <fullName evidence="2">Nuclear transport factor 2 family protein</fullName>
    </submittedName>
</protein>
<dbReference type="RefSeq" id="WP_261616902.1">
    <property type="nucleotide sequence ID" value="NZ_JALIDZ010000007.1"/>
</dbReference>
<dbReference type="Proteomes" id="UP001320898">
    <property type="component" value="Unassembled WGS sequence"/>
</dbReference>
<accession>A0AAW5R3Z5</accession>
<dbReference type="InterPro" id="IPR032710">
    <property type="entry name" value="NTF2-like_dom_sf"/>
</dbReference>
<reference evidence="2 3" key="1">
    <citation type="submission" date="2022-04" db="EMBL/GenBank/DDBJ databases">
        <authorList>
            <person name="Ye Y.-Q."/>
            <person name="Du Z.-J."/>
        </authorList>
    </citation>
    <scope>NUCLEOTIDE SEQUENCE [LARGE SCALE GENOMIC DNA]</scope>
    <source>
        <strain evidence="2 3">A6E488</strain>
    </source>
</reference>
<gene>
    <name evidence="2" type="ORF">MUB46_15795</name>
</gene>
<dbReference type="Pfam" id="PF12680">
    <property type="entry name" value="SnoaL_2"/>
    <property type="match status" value="1"/>
</dbReference>
<dbReference type="AlphaFoldDB" id="A0AAW5R3Z5"/>